<dbReference type="AlphaFoldDB" id="A0A6P7FCB0"/>
<evidence type="ECO:0000313" key="1">
    <source>
        <dbReference type="RefSeq" id="XP_028133256.1"/>
    </source>
</evidence>
<sequence length="129" mass="15423">MWLYRRILKTSYTDHITKLGVLLRMQKEKELLITIKTAKIDYLGYIVRNSERYGLLQLIWQGKVEGKRGPGRRRISWLKNLRTWFNTTTTNIFRAAVCKVQIAMMVANIRNGQALEEEEEEYYTYESWL</sequence>
<reference evidence="1" key="1">
    <citation type="submission" date="2025-08" db="UniProtKB">
        <authorList>
            <consortium name="RefSeq"/>
        </authorList>
    </citation>
    <scope>IDENTIFICATION</scope>
    <source>
        <tissue evidence="1">Whole insect</tissue>
    </source>
</reference>
<gene>
    <name evidence="1" type="primary">LOC114328569</name>
</gene>
<name>A0A6P7FCB0_DIAVI</name>
<organism evidence="1">
    <name type="scientific">Diabrotica virgifera virgifera</name>
    <name type="common">western corn rootworm</name>
    <dbReference type="NCBI Taxonomy" id="50390"/>
    <lineage>
        <taxon>Eukaryota</taxon>
        <taxon>Metazoa</taxon>
        <taxon>Ecdysozoa</taxon>
        <taxon>Arthropoda</taxon>
        <taxon>Hexapoda</taxon>
        <taxon>Insecta</taxon>
        <taxon>Pterygota</taxon>
        <taxon>Neoptera</taxon>
        <taxon>Endopterygota</taxon>
        <taxon>Coleoptera</taxon>
        <taxon>Polyphaga</taxon>
        <taxon>Cucujiformia</taxon>
        <taxon>Chrysomeloidea</taxon>
        <taxon>Chrysomelidae</taxon>
        <taxon>Galerucinae</taxon>
        <taxon>Diabroticina</taxon>
        <taxon>Diabroticites</taxon>
        <taxon>Diabrotica</taxon>
    </lineage>
</organism>
<dbReference type="RefSeq" id="XP_028133256.1">
    <property type="nucleotide sequence ID" value="XM_028277455.1"/>
</dbReference>
<dbReference type="InParanoid" id="A0A6P7FCB0"/>
<protein>
    <submittedName>
        <fullName evidence="1">Uncharacterized protein LOC114328569</fullName>
    </submittedName>
</protein>
<proteinExistence type="predicted"/>
<accession>A0A6P7FCB0</accession>